<keyword evidence="2" id="KW-0677">Repeat</keyword>
<dbReference type="Gene3D" id="3.30.430.20">
    <property type="entry name" value="Gnk2 domain, C-X8-C-X2-C motif"/>
    <property type="match status" value="1"/>
</dbReference>
<evidence type="ECO:0000256" key="1">
    <source>
        <dbReference type="ARBA" id="ARBA00022729"/>
    </source>
</evidence>
<dbReference type="EMBL" id="KZ453102">
    <property type="protein sequence ID" value="PKA47718.1"/>
    <property type="molecule type" value="Genomic_DNA"/>
</dbReference>
<evidence type="ECO:0000259" key="3">
    <source>
        <dbReference type="PROSITE" id="PS51473"/>
    </source>
</evidence>
<accession>A0A2H9ZWN1</accession>
<dbReference type="InterPro" id="IPR038408">
    <property type="entry name" value="GNK2_sf"/>
</dbReference>
<dbReference type="PROSITE" id="PS51473">
    <property type="entry name" value="GNK2"/>
    <property type="match status" value="1"/>
</dbReference>
<evidence type="ECO:0000313" key="5">
    <source>
        <dbReference type="Proteomes" id="UP000236161"/>
    </source>
</evidence>
<organism evidence="4 5">
    <name type="scientific">Apostasia shenzhenica</name>
    <dbReference type="NCBI Taxonomy" id="1088818"/>
    <lineage>
        <taxon>Eukaryota</taxon>
        <taxon>Viridiplantae</taxon>
        <taxon>Streptophyta</taxon>
        <taxon>Embryophyta</taxon>
        <taxon>Tracheophyta</taxon>
        <taxon>Spermatophyta</taxon>
        <taxon>Magnoliopsida</taxon>
        <taxon>Liliopsida</taxon>
        <taxon>Asparagales</taxon>
        <taxon>Orchidaceae</taxon>
        <taxon>Apostasioideae</taxon>
        <taxon>Apostasia</taxon>
    </lineage>
</organism>
<name>A0A2H9ZWN1_9ASPA</name>
<dbReference type="AlphaFoldDB" id="A0A2H9ZWN1"/>
<keyword evidence="5" id="KW-1185">Reference proteome</keyword>
<evidence type="ECO:0000256" key="2">
    <source>
        <dbReference type="ARBA" id="ARBA00022737"/>
    </source>
</evidence>
<sequence>MKKEQCPLKLLMRLIDGDNCIVRYKVGNQTIDRDNAPDLDFRVYQSPVRVPSHYWEYFNSVVGMEIRLLVRLVPSQWDGYLKRARKIHLNRRMALNSLGQCPRNLSESACDRCMKAAMEALLQACPGQDACGVVSSSCILKYSTSEVM</sequence>
<proteinExistence type="predicted"/>
<dbReference type="InterPro" id="IPR002902">
    <property type="entry name" value="GNK2"/>
</dbReference>
<dbReference type="Pfam" id="PF01657">
    <property type="entry name" value="Stress-antifung"/>
    <property type="match status" value="1"/>
</dbReference>
<dbReference type="Proteomes" id="UP000236161">
    <property type="component" value="Unassembled WGS sequence"/>
</dbReference>
<evidence type="ECO:0000313" key="4">
    <source>
        <dbReference type="EMBL" id="PKA47718.1"/>
    </source>
</evidence>
<reference evidence="4 5" key="1">
    <citation type="journal article" date="2017" name="Nature">
        <title>The Apostasia genome and the evolution of orchids.</title>
        <authorList>
            <person name="Zhang G.Q."/>
            <person name="Liu K.W."/>
            <person name="Li Z."/>
            <person name="Lohaus R."/>
            <person name="Hsiao Y.Y."/>
            <person name="Niu S.C."/>
            <person name="Wang J.Y."/>
            <person name="Lin Y.C."/>
            <person name="Xu Q."/>
            <person name="Chen L.J."/>
            <person name="Yoshida K."/>
            <person name="Fujiwara S."/>
            <person name="Wang Z.W."/>
            <person name="Zhang Y.Q."/>
            <person name="Mitsuda N."/>
            <person name="Wang M."/>
            <person name="Liu G.H."/>
            <person name="Pecoraro L."/>
            <person name="Huang H.X."/>
            <person name="Xiao X.J."/>
            <person name="Lin M."/>
            <person name="Wu X.Y."/>
            <person name="Wu W.L."/>
            <person name="Chen Y.Y."/>
            <person name="Chang S.B."/>
            <person name="Sakamoto S."/>
            <person name="Ohme-Takagi M."/>
            <person name="Yagi M."/>
            <person name="Zeng S.J."/>
            <person name="Shen C.Y."/>
            <person name="Yeh C.M."/>
            <person name="Luo Y.B."/>
            <person name="Tsai W.C."/>
            <person name="Van de Peer Y."/>
            <person name="Liu Z.J."/>
        </authorList>
    </citation>
    <scope>NUCLEOTIDE SEQUENCE [LARGE SCALE GENOMIC DNA]</scope>
    <source>
        <strain evidence="5">cv. Shenzhen</strain>
        <tissue evidence="4">Stem</tissue>
    </source>
</reference>
<keyword evidence="1" id="KW-0732">Signal</keyword>
<feature type="domain" description="Gnk2-homologous" evidence="3">
    <location>
        <begin position="38"/>
        <end position="147"/>
    </location>
</feature>
<dbReference type="CDD" id="cd23509">
    <property type="entry name" value="Gnk2-like"/>
    <property type="match status" value="1"/>
</dbReference>
<gene>
    <name evidence="4" type="primary">CRRSP55</name>
    <name evidence="4" type="ORF">AXF42_Ash014495</name>
</gene>
<protein>
    <submittedName>
        <fullName evidence="4">Cysteine-rich repeat secretory protein 55</fullName>
    </submittedName>
</protein>